<sequence>MTADPGDRGDARVTTRPGLRDVARLAGVSHQTVSRVFQDHPRVSSETRAKVLAAAAQLDFRPNAFARALATGRSRTLGVVSFDATLFGPASMISEIERCAREADYFTSVIALQSASQRSISAAAERLRGQGVDGLIVIPGHVPLTQTTKHLPSDLPVVVMESETVIPSVGVDQYTGPKAATRYLLDLGHRTVHHLPGPMSWLEARERARGWHDALTEAGAPVPPTIPGDWSAGSGYDRGLALAADPDVTAVFAANDQTALGLLRALHEAGRRVPDDVSVIGFDDIPEAAYFIPPLTTIRQDFAAVGRSSVNLLLEQIDTGRRSDKKIIISTELVSRSSAGRPPAQ</sequence>
<dbReference type="InterPro" id="IPR028082">
    <property type="entry name" value="Peripla_BP_I"/>
</dbReference>
<dbReference type="Proteomes" id="UP001501822">
    <property type="component" value="Unassembled WGS sequence"/>
</dbReference>
<dbReference type="Gene3D" id="1.10.260.40">
    <property type="entry name" value="lambda repressor-like DNA-binding domains"/>
    <property type="match status" value="1"/>
</dbReference>
<dbReference type="InterPro" id="IPR000843">
    <property type="entry name" value="HTH_LacI"/>
</dbReference>
<evidence type="ECO:0000259" key="4">
    <source>
        <dbReference type="PROSITE" id="PS50932"/>
    </source>
</evidence>
<dbReference type="Gene3D" id="3.40.50.2300">
    <property type="match status" value="2"/>
</dbReference>
<organism evidence="5 6">
    <name type="scientific">Actinoallomurus spadix</name>
    <dbReference type="NCBI Taxonomy" id="79912"/>
    <lineage>
        <taxon>Bacteria</taxon>
        <taxon>Bacillati</taxon>
        <taxon>Actinomycetota</taxon>
        <taxon>Actinomycetes</taxon>
        <taxon>Streptosporangiales</taxon>
        <taxon>Thermomonosporaceae</taxon>
        <taxon>Actinoallomurus</taxon>
    </lineage>
</organism>
<keyword evidence="1" id="KW-0805">Transcription regulation</keyword>
<comment type="caution">
    <text evidence="5">The sequence shown here is derived from an EMBL/GenBank/DDBJ whole genome shotgun (WGS) entry which is preliminary data.</text>
</comment>
<reference evidence="5 6" key="1">
    <citation type="journal article" date="2019" name="Int. J. Syst. Evol. Microbiol.">
        <title>The Global Catalogue of Microorganisms (GCM) 10K type strain sequencing project: providing services to taxonomists for standard genome sequencing and annotation.</title>
        <authorList>
            <consortium name="The Broad Institute Genomics Platform"/>
            <consortium name="The Broad Institute Genome Sequencing Center for Infectious Disease"/>
            <person name="Wu L."/>
            <person name="Ma J."/>
        </authorList>
    </citation>
    <scope>NUCLEOTIDE SEQUENCE [LARGE SCALE GENOMIC DNA]</scope>
    <source>
        <strain evidence="5 6">JCM 3146</strain>
    </source>
</reference>
<dbReference type="GO" id="GO:0003677">
    <property type="term" value="F:DNA binding"/>
    <property type="evidence" value="ECO:0007669"/>
    <property type="project" value="UniProtKB-KW"/>
</dbReference>
<name>A0ABN0XJ55_9ACTN</name>
<dbReference type="CDD" id="cd01392">
    <property type="entry name" value="HTH_LacI"/>
    <property type="match status" value="1"/>
</dbReference>
<dbReference type="SUPFAM" id="SSF47413">
    <property type="entry name" value="lambda repressor-like DNA-binding domains"/>
    <property type="match status" value="1"/>
</dbReference>
<dbReference type="SMART" id="SM00354">
    <property type="entry name" value="HTH_LACI"/>
    <property type="match status" value="1"/>
</dbReference>
<dbReference type="PANTHER" id="PTHR30146">
    <property type="entry name" value="LACI-RELATED TRANSCRIPTIONAL REPRESSOR"/>
    <property type="match status" value="1"/>
</dbReference>
<dbReference type="Pfam" id="PF13377">
    <property type="entry name" value="Peripla_BP_3"/>
    <property type="match status" value="1"/>
</dbReference>
<dbReference type="InterPro" id="IPR046335">
    <property type="entry name" value="LacI/GalR-like_sensor"/>
</dbReference>
<feature type="domain" description="HTH lacI-type" evidence="4">
    <location>
        <begin position="17"/>
        <end position="71"/>
    </location>
</feature>
<evidence type="ECO:0000313" key="6">
    <source>
        <dbReference type="Proteomes" id="UP001501822"/>
    </source>
</evidence>
<gene>
    <name evidence="5" type="ORF">GCM10010151_64300</name>
</gene>
<keyword evidence="2 5" id="KW-0238">DNA-binding</keyword>
<protein>
    <submittedName>
        <fullName evidence="5">LacI family DNA-binding transcriptional regulator</fullName>
    </submittedName>
</protein>
<proteinExistence type="predicted"/>
<dbReference type="RefSeq" id="WP_252798954.1">
    <property type="nucleotide sequence ID" value="NZ_BAAABM010000066.1"/>
</dbReference>
<evidence type="ECO:0000256" key="2">
    <source>
        <dbReference type="ARBA" id="ARBA00023125"/>
    </source>
</evidence>
<dbReference type="CDD" id="cd01574">
    <property type="entry name" value="PBP1_LacI"/>
    <property type="match status" value="1"/>
</dbReference>
<keyword evidence="3" id="KW-0804">Transcription</keyword>
<evidence type="ECO:0000313" key="5">
    <source>
        <dbReference type="EMBL" id="GAA0365507.1"/>
    </source>
</evidence>
<dbReference type="SUPFAM" id="SSF53822">
    <property type="entry name" value="Periplasmic binding protein-like I"/>
    <property type="match status" value="1"/>
</dbReference>
<dbReference type="InterPro" id="IPR010982">
    <property type="entry name" value="Lambda_DNA-bd_dom_sf"/>
</dbReference>
<evidence type="ECO:0000256" key="1">
    <source>
        <dbReference type="ARBA" id="ARBA00023015"/>
    </source>
</evidence>
<dbReference type="EMBL" id="BAAABM010000066">
    <property type="protein sequence ID" value="GAA0365507.1"/>
    <property type="molecule type" value="Genomic_DNA"/>
</dbReference>
<evidence type="ECO:0000256" key="3">
    <source>
        <dbReference type="ARBA" id="ARBA00023163"/>
    </source>
</evidence>
<dbReference type="PANTHER" id="PTHR30146:SF153">
    <property type="entry name" value="LACTOSE OPERON REPRESSOR"/>
    <property type="match status" value="1"/>
</dbReference>
<dbReference type="PROSITE" id="PS50932">
    <property type="entry name" value="HTH_LACI_2"/>
    <property type="match status" value="1"/>
</dbReference>
<accession>A0ABN0XJ55</accession>
<keyword evidence="6" id="KW-1185">Reference proteome</keyword>
<dbReference type="Pfam" id="PF00356">
    <property type="entry name" value="LacI"/>
    <property type="match status" value="1"/>
</dbReference>